<evidence type="ECO:0008006" key="3">
    <source>
        <dbReference type="Google" id="ProtNLM"/>
    </source>
</evidence>
<proteinExistence type="predicted"/>
<dbReference type="Proteomes" id="UP000037178">
    <property type="component" value="Unassembled WGS sequence"/>
</dbReference>
<dbReference type="SUPFAM" id="SSF51197">
    <property type="entry name" value="Clavaminate synthase-like"/>
    <property type="match status" value="1"/>
</dbReference>
<protein>
    <recommendedName>
        <fullName evidence="3">Phytanoyl-CoA dioxygenase</fullName>
    </recommendedName>
</protein>
<comment type="caution">
    <text evidence="1">The sequence shown here is derived from an EMBL/GenBank/DDBJ whole genome shotgun (WGS) entry which is preliminary data.</text>
</comment>
<reference evidence="1 2" key="1">
    <citation type="submission" date="2015-06" db="EMBL/GenBank/DDBJ databases">
        <title>Draft genome sequence of an Alphaproteobacteria species associated to the Mediterranean sponge Oscarella lobularis.</title>
        <authorList>
            <person name="Jourda C."/>
            <person name="Santini S."/>
            <person name="Claverie J.-M."/>
        </authorList>
    </citation>
    <scope>NUCLEOTIDE SEQUENCE [LARGE SCALE GENOMIC DNA]</scope>
    <source>
        <strain evidence="1">IGS</strain>
    </source>
</reference>
<name>A0A0J9GV78_9RHOB</name>
<sequence>MVLRVDAMRSDAGAQFRRDGWCRLPWARDVADWGRAVRPFAVAAVADPTHAEWVRCGGTWFAGVNALGNDASGAVGGSGAMPQSVVSALDALGLGAREWDRAQISVTYPGYPKPGEGESDAGFRFRRDRDAAHVDGLLPVGAARRRMLHEPHAFVLGLPLTETGAGASPLVVWCGSHERMRDALGAALQEHPAARWSEIDLTDVYQDARRACFERCERVELHARPGEAYIVHRLALHGVAPWQEGAAAPPEGRMIAYFRPELSAPVTRWIADP</sequence>
<keyword evidence="2" id="KW-1185">Reference proteome</keyword>
<organism evidence="1 2">
    <name type="scientific">Candidatus Rhodobacter oscarellae</name>
    <dbReference type="NCBI Taxonomy" id="1675527"/>
    <lineage>
        <taxon>Bacteria</taxon>
        <taxon>Pseudomonadati</taxon>
        <taxon>Pseudomonadota</taxon>
        <taxon>Alphaproteobacteria</taxon>
        <taxon>Rhodobacterales</taxon>
        <taxon>Rhodobacter group</taxon>
        <taxon>Rhodobacter</taxon>
    </lineage>
</organism>
<accession>A0A0J9GV78</accession>
<dbReference type="STRING" id="1675527.AIOL_002443"/>
<dbReference type="AlphaFoldDB" id="A0A0J9GV78"/>
<dbReference type="EMBL" id="LFTY01000002">
    <property type="protein sequence ID" value="KMW57478.1"/>
    <property type="molecule type" value="Genomic_DNA"/>
</dbReference>
<evidence type="ECO:0000313" key="2">
    <source>
        <dbReference type="Proteomes" id="UP000037178"/>
    </source>
</evidence>
<evidence type="ECO:0000313" key="1">
    <source>
        <dbReference type="EMBL" id="KMW57478.1"/>
    </source>
</evidence>
<dbReference type="PATRIC" id="fig|1675527.3.peg.2564"/>
<gene>
    <name evidence="1" type="ORF">AIOL_002443</name>
</gene>